<dbReference type="PANTHER" id="PTHR12753">
    <property type="entry name" value="AD-003 - RELATED"/>
    <property type="match status" value="1"/>
</dbReference>
<evidence type="ECO:0000256" key="8">
    <source>
        <dbReference type="ARBA" id="ARBA00047306"/>
    </source>
</evidence>
<evidence type="ECO:0000256" key="9">
    <source>
        <dbReference type="ARBA" id="ARBA00047885"/>
    </source>
</evidence>
<comment type="catalytic activity">
    <reaction evidence="10">
        <text>N-terminal L-alanyl-L-prolyl-L-lysyl-[protein] + 3 S-adenosyl-L-methionine = N-terminal N,N,N-trimethyl-L-alanyl-L-prolyl-L-lysyl-[protein] + 3 S-adenosyl-L-homocysteine + 3 H(+)</text>
        <dbReference type="Rhea" id="RHEA:54712"/>
        <dbReference type="Rhea" id="RHEA-COMP:13785"/>
        <dbReference type="Rhea" id="RHEA-COMP:13971"/>
        <dbReference type="ChEBI" id="CHEBI:15378"/>
        <dbReference type="ChEBI" id="CHEBI:57856"/>
        <dbReference type="ChEBI" id="CHEBI:59789"/>
        <dbReference type="ChEBI" id="CHEBI:138057"/>
        <dbReference type="ChEBI" id="CHEBI:138315"/>
        <dbReference type="EC" id="2.1.1.244"/>
    </reaction>
</comment>
<evidence type="ECO:0000256" key="3">
    <source>
        <dbReference type="ARBA" id="ARBA00022679"/>
    </source>
</evidence>
<name>F6GWD8_VITVI</name>
<dbReference type="Gramene" id="Vitis05g01324.t01">
    <property type="protein sequence ID" value="Vitis05g01324.t01.CDS"/>
    <property type="gene ID" value="Vitis05g01324"/>
</dbReference>
<keyword evidence="2" id="KW-0489">Methyltransferase</keyword>
<dbReference type="InParanoid" id="F6GWD8"/>
<dbReference type="PaxDb" id="29760-VIT_05s0029g00600.t01"/>
<evidence type="ECO:0000256" key="6">
    <source>
        <dbReference type="ARBA" id="ARBA00039449"/>
    </source>
</evidence>
<keyword evidence="12" id="KW-1185">Reference proteome</keyword>
<evidence type="ECO:0000256" key="2">
    <source>
        <dbReference type="ARBA" id="ARBA00022603"/>
    </source>
</evidence>
<comment type="similarity">
    <text evidence="1">Belongs to the methyltransferase superfamily. NTM1 family.</text>
</comment>
<proteinExistence type="inferred from homology"/>
<dbReference type="eggNOG" id="KOG3178">
    <property type="taxonomic scope" value="Eukaryota"/>
</dbReference>
<dbReference type="Gene3D" id="3.40.50.150">
    <property type="entry name" value="Vaccinia Virus protein VP39"/>
    <property type="match status" value="1"/>
</dbReference>
<evidence type="ECO:0000313" key="12">
    <source>
        <dbReference type="Proteomes" id="UP000009183"/>
    </source>
</evidence>
<evidence type="ECO:0000256" key="4">
    <source>
        <dbReference type="ARBA" id="ARBA00022691"/>
    </source>
</evidence>
<dbReference type="AlphaFoldDB" id="F6GWD8"/>
<accession>F6GWD8</accession>
<sequence>MYKAEIRNRANPHKKTKGYCKGVGYWECVEASMDRVLGGYSHVNDVDVKCNEAFLKTLFYERFVDARRIQHLIALDCGSGIGE</sequence>
<evidence type="ECO:0000256" key="10">
    <source>
        <dbReference type="ARBA" id="ARBA00048167"/>
    </source>
</evidence>
<evidence type="ECO:0000256" key="5">
    <source>
        <dbReference type="ARBA" id="ARBA00039112"/>
    </source>
</evidence>
<dbReference type="Pfam" id="PF05891">
    <property type="entry name" value="Methyltransf_PK"/>
    <property type="match status" value="1"/>
</dbReference>
<dbReference type="GO" id="GO:0032259">
    <property type="term" value="P:methylation"/>
    <property type="evidence" value="ECO:0007669"/>
    <property type="project" value="UniProtKB-KW"/>
</dbReference>
<dbReference type="EMBL" id="FN594958">
    <property type="protein sequence ID" value="CCB44301.1"/>
    <property type="molecule type" value="Genomic_DNA"/>
</dbReference>
<dbReference type="Proteomes" id="UP000009183">
    <property type="component" value="Chromosome 5"/>
</dbReference>
<evidence type="ECO:0000256" key="7">
    <source>
        <dbReference type="ARBA" id="ARBA00043129"/>
    </source>
</evidence>
<evidence type="ECO:0000313" key="11">
    <source>
        <dbReference type="EMBL" id="CCB44301.1"/>
    </source>
</evidence>
<dbReference type="HOGENOM" id="CLU_2547224_0_0_1"/>
<organism evidence="11 12">
    <name type="scientific">Vitis vinifera</name>
    <name type="common">Grape</name>
    <dbReference type="NCBI Taxonomy" id="29760"/>
    <lineage>
        <taxon>Eukaryota</taxon>
        <taxon>Viridiplantae</taxon>
        <taxon>Streptophyta</taxon>
        <taxon>Embryophyta</taxon>
        <taxon>Tracheophyta</taxon>
        <taxon>Spermatophyta</taxon>
        <taxon>Magnoliopsida</taxon>
        <taxon>eudicotyledons</taxon>
        <taxon>Gunneridae</taxon>
        <taxon>Pentapetalae</taxon>
        <taxon>rosids</taxon>
        <taxon>Vitales</taxon>
        <taxon>Vitaceae</taxon>
        <taxon>Viteae</taxon>
        <taxon>Vitis</taxon>
    </lineage>
</organism>
<gene>
    <name evidence="11" type="ordered locus">VIT_05s0029g00600</name>
</gene>
<dbReference type="ExpressionAtlas" id="F6GWD8">
    <property type="expression patterns" value="baseline"/>
</dbReference>
<keyword evidence="4" id="KW-0949">S-adenosyl-L-methionine</keyword>
<protein>
    <recommendedName>
        <fullName evidence="6">Alpha N-terminal protein methyltransferase 1</fullName>
        <ecNumber evidence="5">2.1.1.244</ecNumber>
    </recommendedName>
    <alternativeName>
        <fullName evidence="7">X-Pro-Lys N-terminal protein methyltransferase 1</fullName>
    </alternativeName>
</protein>
<evidence type="ECO:0000256" key="1">
    <source>
        <dbReference type="ARBA" id="ARBA00009059"/>
    </source>
</evidence>
<dbReference type="InterPro" id="IPR029063">
    <property type="entry name" value="SAM-dependent_MTases_sf"/>
</dbReference>
<dbReference type="EC" id="2.1.1.244" evidence="5"/>
<reference evidence="12" key="1">
    <citation type="journal article" date="2007" name="Nature">
        <title>The grapevine genome sequence suggests ancestral hexaploidization in major angiosperm phyla.</title>
        <authorList>
            <consortium name="The French-Italian Public Consortium for Grapevine Genome Characterization."/>
            <person name="Jaillon O."/>
            <person name="Aury J.-M."/>
            <person name="Noel B."/>
            <person name="Policriti A."/>
            <person name="Clepet C."/>
            <person name="Casagrande A."/>
            <person name="Choisne N."/>
            <person name="Aubourg S."/>
            <person name="Vitulo N."/>
            <person name="Jubin C."/>
            <person name="Vezzi A."/>
            <person name="Legeai F."/>
            <person name="Hugueney P."/>
            <person name="Dasilva C."/>
            <person name="Horner D."/>
            <person name="Mica E."/>
            <person name="Jublot D."/>
            <person name="Poulain J."/>
            <person name="Bruyere C."/>
            <person name="Billault A."/>
            <person name="Segurens B."/>
            <person name="Gouyvenoux M."/>
            <person name="Ugarte E."/>
            <person name="Cattonaro F."/>
            <person name="Anthouard V."/>
            <person name="Vico V."/>
            <person name="Del Fabbro C."/>
            <person name="Alaux M."/>
            <person name="Di Gaspero G."/>
            <person name="Dumas V."/>
            <person name="Felice N."/>
            <person name="Paillard S."/>
            <person name="Juman I."/>
            <person name="Moroldo M."/>
            <person name="Scalabrin S."/>
            <person name="Canaguier A."/>
            <person name="Le Clainche I."/>
            <person name="Malacrida G."/>
            <person name="Durand E."/>
            <person name="Pesole G."/>
            <person name="Laucou V."/>
            <person name="Chatelet P."/>
            <person name="Merdinoglu D."/>
            <person name="Delledonne M."/>
            <person name="Pezzotti M."/>
            <person name="Lecharny A."/>
            <person name="Scarpelli C."/>
            <person name="Artiguenave F."/>
            <person name="Pe M.E."/>
            <person name="Valle G."/>
            <person name="Morgante M."/>
            <person name="Caboche M."/>
            <person name="Adam-Blondon A.-F."/>
            <person name="Weissenbach J."/>
            <person name="Quetier F."/>
            <person name="Wincker P."/>
        </authorList>
    </citation>
    <scope>NUCLEOTIDE SEQUENCE [LARGE SCALE GENOMIC DNA]</scope>
    <source>
        <strain evidence="12">cv. Pinot noir / PN40024</strain>
    </source>
</reference>
<dbReference type="FunFam" id="3.40.50.150:FF:000792">
    <property type="match status" value="1"/>
</dbReference>
<dbReference type="InterPro" id="IPR008576">
    <property type="entry name" value="MeTrfase_NTM1"/>
</dbReference>
<dbReference type="GO" id="GO:0071885">
    <property type="term" value="F:N-terminal protein N-methyltransferase activity"/>
    <property type="evidence" value="ECO:0007669"/>
    <property type="project" value="UniProtKB-EC"/>
</dbReference>
<dbReference type="PANTHER" id="PTHR12753:SF0">
    <property type="entry name" value="ALPHA N-TERMINAL PROTEIN METHYLTRANSFERASE 1"/>
    <property type="match status" value="1"/>
</dbReference>
<comment type="catalytic activity">
    <reaction evidence="9">
        <text>N-terminal L-prolyl-L-prolyl-L-lysyl-[protein] + 2 S-adenosyl-L-methionine = N-terminal N,N-dimethyl-L-prolyl-L-prolyl-L-lysyl-[protein] + 2 S-adenosyl-L-homocysteine + 2 H(+)</text>
        <dbReference type="Rhea" id="RHEA:54736"/>
        <dbReference type="Rhea" id="RHEA-COMP:13787"/>
        <dbReference type="Rhea" id="RHEA-COMP:13974"/>
        <dbReference type="ChEBI" id="CHEBI:15378"/>
        <dbReference type="ChEBI" id="CHEBI:57856"/>
        <dbReference type="ChEBI" id="CHEBI:59789"/>
        <dbReference type="ChEBI" id="CHEBI:138059"/>
        <dbReference type="ChEBI" id="CHEBI:138318"/>
        <dbReference type="EC" id="2.1.1.244"/>
    </reaction>
</comment>
<comment type="catalytic activity">
    <reaction evidence="8">
        <text>N-terminal L-seryl-L-prolyl-L-lysyl-[protein] + 3 S-adenosyl-L-methionine = N-terminal N,N,N-trimethyl-L-seryl-L-prolyl-L-lysyl-[protein] + 3 S-adenosyl-L-homocysteine + 3 H(+)</text>
        <dbReference type="Rhea" id="RHEA:54724"/>
        <dbReference type="Rhea" id="RHEA-COMP:13789"/>
        <dbReference type="Rhea" id="RHEA-COMP:13973"/>
        <dbReference type="ChEBI" id="CHEBI:15378"/>
        <dbReference type="ChEBI" id="CHEBI:57856"/>
        <dbReference type="ChEBI" id="CHEBI:59789"/>
        <dbReference type="ChEBI" id="CHEBI:138061"/>
        <dbReference type="ChEBI" id="CHEBI:138317"/>
        <dbReference type="EC" id="2.1.1.244"/>
    </reaction>
</comment>
<keyword evidence="3" id="KW-0808">Transferase</keyword>